<keyword evidence="3" id="KW-0274">FAD</keyword>
<evidence type="ECO:0000313" key="7">
    <source>
        <dbReference type="Proteomes" id="UP001358417"/>
    </source>
</evidence>
<organism evidence="6 7">
    <name type="scientific">Exophiala bonariae</name>
    <dbReference type="NCBI Taxonomy" id="1690606"/>
    <lineage>
        <taxon>Eukaryota</taxon>
        <taxon>Fungi</taxon>
        <taxon>Dikarya</taxon>
        <taxon>Ascomycota</taxon>
        <taxon>Pezizomycotina</taxon>
        <taxon>Eurotiomycetes</taxon>
        <taxon>Chaetothyriomycetidae</taxon>
        <taxon>Chaetothyriales</taxon>
        <taxon>Herpotrichiellaceae</taxon>
        <taxon>Exophiala</taxon>
    </lineage>
</organism>
<sequence length="1183" mass="130007">MVISSSVCFSLIANPSKVFHIATTLTTETLNSLKLDLRQAGSLIGDSLELPLSDEQYSNGFEILARNAEYRTYQDFIILQLLQLFNLLLRSIDNISVLEIGPGPESVLGYLPGHQRDKITKYFAFEPNELFATKLEQWLSPIANNEIPLPSLQEPGSINRSPFQIQHKAETVPDDMLSDLDGQFNVILFCHSMYGMKPKRKFIERALEMLVEQPQHGMVLVFHRGEALQTDGLVCSRSATFPGVVRVDDDDEVLDRFAPFLAGFVVEDANIAGSVRVKWRQICRTMGHRDEAYPDHLSFSSPNTMVAFDKHATSLPELTRQVPLISGGMAVKSFEARSLHPTALVRPTETRHVQKCVQWALEHGTRLTVVSGNHSGHCLQSNVVAVDMGAFDQIHVLTEGDDQLETQPGPLVFVGSGCKTGDIIRETKARGLTVPLGARPSVGAGLWLQGGIEHLARSHGLACDSIIGAVLVSVDSARVLYIGSVPSQHQIAGAVRAENDRELLWATRGAGTNFGIVISVTFKAYAAPTFMTRHWDVPLNNNFEAQRSLSAFDNRISCRLPQNCAADAYLYQEGGQLRLGVSMFESTTTSQDLGVLVPTVDRIWDTQAKVIALDSVSLFDAEMYMSGMHGGHAGGKTSSFKRCLFLKDIGMAHTTEKLVLAMESRPSPLCYIHLLHGGGVVRQVAPKDTAFGCRDWDYACVITGVWPRDQDNSGVTQAVVHWVYSVTERLLPLCCGVYGADLGPDPRDAALALKAFGNNLPRLAALKKTLDPHNVLAYGCPLLKAPEKQKLIILVTGESGVGKDYCADIWAEALSRIRDDFAVRVVSISEAIKREYAQATGANVDFLLRNRAYKEQHRAKLTKFYNEQLQQRPQLLQENFLAAVNLPLDSGVLMITGMREDAPVAAFAHLVPSIKIVEVHVQAGQRTRQVRRGCHSIDEQETYATNSNEIKGKSKSTLQYSQPEFIFDNNKSGSDSAKTFDSCYLAPLIDEGVQRLADMVRSVPDFSTPGIEFRHILNICQEPDGMVLCSSLMQPQLSTWSNVDAAVGCEAGGFLFASALTLRLNKRLLLIREAGKLPPPTISVVKPRSFISSFASQASGKLRIKLERNMLKRHASVIVVDDVLSTGHTLCAILQLLTEAGVDHENIRVLVVAEFPAHQGQQLLREPGFGRVGIQNILVFGGA</sequence>
<dbReference type="Gene3D" id="3.40.50.150">
    <property type="entry name" value="Vaccinia Virus protein VP39"/>
    <property type="match status" value="1"/>
</dbReference>
<dbReference type="GO" id="GO:0006695">
    <property type="term" value="P:cholesterol biosynthetic process"/>
    <property type="evidence" value="ECO:0007669"/>
    <property type="project" value="InterPro"/>
</dbReference>
<dbReference type="InterPro" id="IPR006094">
    <property type="entry name" value="Oxid_FAD_bind_N"/>
</dbReference>
<dbReference type="InterPro" id="IPR016166">
    <property type="entry name" value="FAD-bd_PCMH"/>
</dbReference>
<proteinExistence type="inferred from homology"/>
<dbReference type="GO" id="GO:0005737">
    <property type="term" value="C:cytoplasm"/>
    <property type="evidence" value="ECO:0007669"/>
    <property type="project" value="InterPro"/>
</dbReference>
<keyword evidence="4" id="KW-0560">Oxidoreductase</keyword>
<dbReference type="PANTHER" id="PTHR42973:SF25">
    <property type="entry name" value="PHOSPHOMEVALONATE KINASE"/>
    <property type="match status" value="1"/>
</dbReference>
<dbReference type="InterPro" id="IPR016169">
    <property type="entry name" value="FAD-bd_PCMH_sub2"/>
</dbReference>
<dbReference type="AlphaFoldDB" id="A0AAV9N9F6"/>
<dbReference type="RefSeq" id="XP_064705915.1">
    <property type="nucleotide sequence ID" value="XM_064846305.1"/>
</dbReference>
<dbReference type="InterPro" id="IPR027417">
    <property type="entry name" value="P-loop_NTPase"/>
</dbReference>
<evidence type="ECO:0000259" key="5">
    <source>
        <dbReference type="PROSITE" id="PS51387"/>
    </source>
</evidence>
<dbReference type="Gene3D" id="3.30.465.10">
    <property type="match status" value="1"/>
</dbReference>
<dbReference type="GO" id="GO:0071949">
    <property type="term" value="F:FAD binding"/>
    <property type="evidence" value="ECO:0007669"/>
    <property type="project" value="InterPro"/>
</dbReference>
<keyword evidence="7" id="KW-1185">Reference proteome</keyword>
<dbReference type="InterPro" id="IPR000836">
    <property type="entry name" value="PRTase_dom"/>
</dbReference>
<dbReference type="InterPro" id="IPR029063">
    <property type="entry name" value="SAM-dependent_MTases_sf"/>
</dbReference>
<keyword evidence="2" id="KW-0285">Flavoprotein</keyword>
<evidence type="ECO:0000256" key="2">
    <source>
        <dbReference type="ARBA" id="ARBA00022630"/>
    </source>
</evidence>
<comment type="similarity">
    <text evidence="1">Belongs to the oxygen-dependent FAD-linked oxidoreductase family.</text>
</comment>
<accession>A0AAV9N9F6</accession>
<dbReference type="Pfam" id="PF04275">
    <property type="entry name" value="P-mevalo_kinase"/>
    <property type="match status" value="1"/>
</dbReference>
<dbReference type="InterPro" id="IPR050416">
    <property type="entry name" value="FAD-linked_Oxidoreductase"/>
</dbReference>
<dbReference type="GO" id="GO:0004631">
    <property type="term" value="F:phosphomevalonate kinase activity"/>
    <property type="evidence" value="ECO:0007669"/>
    <property type="project" value="InterPro"/>
</dbReference>
<evidence type="ECO:0000313" key="6">
    <source>
        <dbReference type="EMBL" id="KAK5051901.1"/>
    </source>
</evidence>
<protein>
    <recommendedName>
        <fullName evidence="5">FAD-binding PCMH-type domain-containing protein</fullName>
    </recommendedName>
</protein>
<dbReference type="Pfam" id="PF00156">
    <property type="entry name" value="Pribosyltran"/>
    <property type="match status" value="1"/>
</dbReference>
<dbReference type="SUPFAM" id="SSF56176">
    <property type="entry name" value="FAD-binding/transporter-associated domain-like"/>
    <property type="match status" value="1"/>
</dbReference>
<dbReference type="Pfam" id="PF01565">
    <property type="entry name" value="FAD_binding_4"/>
    <property type="match status" value="1"/>
</dbReference>
<dbReference type="InterPro" id="IPR029057">
    <property type="entry name" value="PRTase-like"/>
</dbReference>
<dbReference type="PROSITE" id="PS51387">
    <property type="entry name" value="FAD_PCMH"/>
    <property type="match status" value="1"/>
</dbReference>
<dbReference type="CDD" id="cd06223">
    <property type="entry name" value="PRTases_typeI"/>
    <property type="match status" value="1"/>
</dbReference>
<feature type="domain" description="FAD-binding PCMH-type" evidence="5">
    <location>
        <begin position="337"/>
        <end position="527"/>
    </location>
</feature>
<dbReference type="Gene3D" id="3.40.462.20">
    <property type="match status" value="1"/>
</dbReference>
<name>A0AAV9N9F6_9EURO</name>
<dbReference type="PANTHER" id="PTHR42973">
    <property type="entry name" value="BINDING OXIDOREDUCTASE, PUTATIVE (AFU_ORTHOLOGUE AFUA_1G17690)-RELATED"/>
    <property type="match status" value="1"/>
</dbReference>
<dbReference type="InterPro" id="IPR036318">
    <property type="entry name" value="FAD-bd_PCMH-like_sf"/>
</dbReference>
<dbReference type="Proteomes" id="UP001358417">
    <property type="component" value="Unassembled WGS sequence"/>
</dbReference>
<dbReference type="GeneID" id="89970903"/>
<reference evidence="6 7" key="1">
    <citation type="submission" date="2023-08" db="EMBL/GenBank/DDBJ databases">
        <title>Black Yeasts Isolated from many extreme environments.</title>
        <authorList>
            <person name="Coleine C."/>
            <person name="Stajich J.E."/>
            <person name="Selbmann L."/>
        </authorList>
    </citation>
    <scope>NUCLEOTIDE SEQUENCE [LARGE SCALE GENOMIC DNA]</scope>
    <source>
        <strain evidence="6 7">CCFEE 5792</strain>
    </source>
</reference>
<evidence type="ECO:0000256" key="3">
    <source>
        <dbReference type="ARBA" id="ARBA00022827"/>
    </source>
</evidence>
<dbReference type="GO" id="GO:0016491">
    <property type="term" value="F:oxidoreductase activity"/>
    <property type="evidence" value="ECO:0007669"/>
    <property type="project" value="UniProtKB-KW"/>
</dbReference>
<evidence type="ECO:0000256" key="1">
    <source>
        <dbReference type="ARBA" id="ARBA00005466"/>
    </source>
</evidence>
<comment type="caution">
    <text evidence="6">The sequence shown here is derived from an EMBL/GenBank/DDBJ whole genome shotgun (WGS) entry which is preliminary data.</text>
</comment>
<dbReference type="SUPFAM" id="SSF53271">
    <property type="entry name" value="PRTase-like"/>
    <property type="match status" value="1"/>
</dbReference>
<dbReference type="InterPro" id="IPR005919">
    <property type="entry name" value="Pmev_kin_anim"/>
</dbReference>
<gene>
    <name evidence="6" type="ORF">LTR84_002704</name>
</gene>
<dbReference type="Gene3D" id="3.40.50.2020">
    <property type="match status" value="1"/>
</dbReference>
<dbReference type="Gene3D" id="3.40.50.300">
    <property type="entry name" value="P-loop containing nucleotide triphosphate hydrolases"/>
    <property type="match status" value="1"/>
</dbReference>
<evidence type="ECO:0000256" key="4">
    <source>
        <dbReference type="ARBA" id="ARBA00023002"/>
    </source>
</evidence>
<dbReference type="EMBL" id="JAVRRD010000014">
    <property type="protein sequence ID" value="KAK5051901.1"/>
    <property type="molecule type" value="Genomic_DNA"/>
</dbReference>